<evidence type="ECO:0000313" key="2">
    <source>
        <dbReference type="EMBL" id="HIR55209.1"/>
    </source>
</evidence>
<dbReference type="FunFam" id="3.40.50.10440:FF:000001">
    <property type="entry name" value="Dihydroxyacetone kinase, DhaK subunit"/>
    <property type="match status" value="1"/>
</dbReference>
<evidence type="ECO:0000259" key="1">
    <source>
        <dbReference type="PROSITE" id="PS51481"/>
    </source>
</evidence>
<protein>
    <submittedName>
        <fullName evidence="2">Dihydroxyacetone kinase subunit DhaK</fullName>
    </submittedName>
</protein>
<feature type="domain" description="DhaK" evidence="1">
    <location>
        <begin position="9"/>
        <end position="329"/>
    </location>
</feature>
<dbReference type="Gene3D" id="3.30.1180.20">
    <property type="entry name" value="Dihydroxyacetone kinase, domain 2"/>
    <property type="match status" value="1"/>
</dbReference>
<reference evidence="2" key="1">
    <citation type="submission" date="2020-10" db="EMBL/GenBank/DDBJ databases">
        <authorList>
            <person name="Gilroy R."/>
        </authorList>
    </citation>
    <scope>NUCLEOTIDE SEQUENCE</scope>
    <source>
        <strain evidence="2">ChiGjej3B3-7149</strain>
    </source>
</reference>
<dbReference type="Gene3D" id="3.40.50.10440">
    <property type="entry name" value="Dihydroxyacetone kinase, domain 1"/>
    <property type="match status" value="1"/>
</dbReference>
<gene>
    <name evidence="2" type="ORF">IAD36_06445</name>
</gene>
<dbReference type="InterPro" id="IPR004006">
    <property type="entry name" value="DhaK_dom"/>
</dbReference>
<dbReference type="Proteomes" id="UP000824238">
    <property type="component" value="Unassembled WGS sequence"/>
</dbReference>
<evidence type="ECO:0000313" key="3">
    <source>
        <dbReference type="Proteomes" id="UP000824238"/>
    </source>
</evidence>
<dbReference type="SUPFAM" id="SSF82549">
    <property type="entry name" value="DAK1/DegV-like"/>
    <property type="match status" value="1"/>
</dbReference>
<accession>A0A9D1IZS5</accession>
<name>A0A9D1IZS5_9FIRM</name>
<dbReference type="PANTHER" id="PTHR28629">
    <property type="entry name" value="TRIOKINASE/FMN CYCLASE"/>
    <property type="match status" value="1"/>
</dbReference>
<dbReference type="GO" id="GO:0005829">
    <property type="term" value="C:cytosol"/>
    <property type="evidence" value="ECO:0007669"/>
    <property type="project" value="TreeGrafter"/>
</dbReference>
<dbReference type="GO" id="GO:0019563">
    <property type="term" value="P:glycerol catabolic process"/>
    <property type="evidence" value="ECO:0007669"/>
    <property type="project" value="TreeGrafter"/>
</dbReference>
<keyword evidence="2" id="KW-0808">Transferase</keyword>
<dbReference type="PROSITE" id="PS51481">
    <property type="entry name" value="DHAK"/>
    <property type="match status" value="1"/>
</dbReference>
<dbReference type="PANTHER" id="PTHR28629:SF4">
    <property type="entry name" value="TRIOKINASE_FMN CYCLASE"/>
    <property type="match status" value="1"/>
</dbReference>
<sequence length="332" mass="35473">MQMKKFINDPNTLTDELLEGLALAHADTVDVQGHLVISRALESADRVTIVTFGGSGHEPAQCGFVGEGMVDIQVVGDIFAAPNPQLVFEAVKMADKGHGVLLLVLNHAGDMLCGNMVMKMAGKAGLNVRKVVTQEDISNAPRSNSDDRRGLAGAIPLYHIAAAAAREGRSLDEVAALAQRYADSMATIAVAARCATHPATGAEFGDLGDVDMEIGMGQHGEGGGGRQPMKTARETIEIMANALVKDIPLQAGDRAFVMINGSGATTLMEMFILYKDCVHYLEGLGIEVVANMVGEILTVQEQAGFQLNIAKWDEEFLRLWNTPAHTPAFFKE</sequence>
<dbReference type="InterPro" id="IPR050861">
    <property type="entry name" value="Dihydroxyacetone_Kinase"/>
</dbReference>
<dbReference type="AlphaFoldDB" id="A0A9D1IZS5"/>
<dbReference type="GO" id="GO:0004371">
    <property type="term" value="F:glycerone kinase activity"/>
    <property type="evidence" value="ECO:0007669"/>
    <property type="project" value="InterPro"/>
</dbReference>
<dbReference type="EMBL" id="DVHH01000157">
    <property type="protein sequence ID" value="HIR55209.1"/>
    <property type="molecule type" value="Genomic_DNA"/>
</dbReference>
<reference evidence="2" key="2">
    <citation type="journal article" date="2021" name="PeerJ">
        <title>Extensive microbial diversity within the chicken gut microbiome revealed by metagenomics and culture.</title>
        <authorList>
            <person name="Gilroy R."/>
            <person name="Ravi A."/>
            <person name="Getino M."/>
            <person name="Pursley I."/>
            <person name="Horton D.L."/>
            <person name="Alikhan N.F."/>
            <person name="Baker D."/>
            <person name="Gharbi K."/>
            <person name="Hall N."/>
            <person name="Watson M."/>
            <person name="Adriaenssens E.M."/>
            <person name="Foster-Nyarko E."/>
            <person name="Jarju S."/>
            <person name="Secka A."/>
            <person name="Antonio M."/>
            <person name="Oren A."/>
            <person name="Chaudhuri R.R."/>
            <person name="La Ragione R."/>
            <person name="Hildebrand F."/>
            <person name="Pallen M.J."/>
        </authorList>
    </citation>
    <scope>NUCLEOTIDE SEQUENCE</scope>
    <source>
        <strain evidence="2">ChiGjej3B3-7149</strain>
    </source>
</reference>
<keyword evidence="2" id="KW-0418">Kinase</keyword>
<dbReference type="Pfam" id="PF02733">
    <property type="entry name" value="Dak1"/>
    <property type="match status" value="1"/>
</dbReference>
<comment type="caution">
    <text evidence="2">The sequence shown here is derived from an EMBL/GenBank/DDBJ whole genome shotgun (WGS) entry which is preliminary data.</text>
</comment>
<organism evidence="2 3">
    <name type="scientific">Candidatus Scatomorpha intestinigallinarum</name>
    <dbReference type="NCBI Taxonomy" id="2840923"/>
    <lineage>
        <taxon>Bacteria</taxon>
        <taxon>Bacillati</taxon>
        <taxon>Bacillota</taxon>
        <taxon>Clostridia</taxon>
        <taxon>Eubacteriales</taxon>
        <taxon>Candidatus Scatomorpha</taxon>
    </lineage>
</organism>
<proteinExistence type="predicted"/>